<dbReference type="Proteomes" id="UP000694415">
    <property type="component" value="Unplaced"/>
</dbReference>
<name>A0A8C6MRB6_MUSSI</name>
<evidence type="ECO:0000313" key="2">
    <source>
        <dbReference type="Ensembl" id="ENSMSIP00000005893.1"/>
    </source>
</evidence>
<accession>A0A8C6MRB6</accession>
<dbReference type="PANTHER" id="PTHR14947:SF24">
    <property type="entry name" value="ZINC FINGER PROTEIN 781-RELATED"/>
    <property type="match status" value="1"/>
</dbReference>
<organism evidence="2 3">
    <name type="scientific">Mus spicilegus</name>
    <name type="common">Mound-building mouse</name>
    <dbReference type="NCBI Taxonomy" id="10103"/>
    <lineage>
        <taxon>Eukaryota</taxon>
        <taxon>Metazoa</taxon>
        <taxon>Chordata</taxon>
        <taxon>Craniata</taxon>
        <taxon>Vertebrata</taxon>
        <taxon>Euteleostomi</taxon>
        <taxon>Mammalia</taxon>
        <taxon>Eutheria</taxon>
        <taxon>Euarchontoglires</taxon>
        <taxon>Glires</taxon>
        <taxon>Rodentia</taxon>
        <taxon>Myomorpha</taxon>
        <taxon>Muroidea</taxon>
        <taxon>Muridae</taxon>
        <taxon>Murinae</taxon>
        <taxon>Mus</taxon>
        <taxon>Mus</taxon>
    </lineage>
</organism>
<sequence length="153" mass="16134">MRNLTNVTCVGRGFTRSSSLHVHHSSIQVRNLSDVIGVGRASARAQTYTSTGAPTQERSHTSATNVGKASARVWTFETTSGYTPGESPTTVASVGESTRERSCMNAAGSGLELRNPPASAFQVVGLKACTTTAWPGLVLVMVILDDQIGYTCN</sequence>
<feature type="region of interest" description="Disordered" evidence="1">
    <location>
        <begin position="46"/>
        <end position="66"/>
    </location>
</feature>
<protein>
    <submittedName>
        <fullName evidence="2">Uncharacterized protein</fullName>
    </submittedName>
</protein>
<dbReference type="Ensembl" id="ENSMSIT00000007445.1">
    <property type="protein sequence ID" value="ENSMSIP00000005893.1"/>
    <property type="gene ID" value="ENSMSIG00000005298.1"/>
</dbReference>
<dbReference type="PANTHER" id="PTHR14947">
    <property type="entry name" value="ZINC FINGER PROTEIN"/>
    <property type="match status" value="1"/>
</dbReference>
<dbReference type="InterPro" id="IPR039938">
    <property type="entry name" value="Sp4-like"/>
</dbReference>
<evidence type="ECO:0000256" key="1">
    <source>
        <dbReference type="SAM" id="MobiDB-lite"/>
    </source>
</evidence>
<evidence type="ECO:0000313" key="3">
    <source>
        <dbReference type="Proteomes" id="UP000694415"/>
    </source>
</evidence>
<reference evidence="2" key="2">
    <citation type="submission" date="2025-09" db="UniProtKB">
        <authorList>
            <consortium name="Ensembl"/>
        </authorList>
    </citation>
    <scope>IDENTIFICATION</scope>
</reference>
<proteinExistence type="predicted"/>
<keyword evidence="3" id="KW-1185">Reference proteome</keyword>
<dbReference type="GeneTree" id="ENSGT01140000286872"/>
<dbReference type="AlphaFoldDB" id="A0A8C6MRB6"/>
<reference evidence="2" key="1">
    <citation type="submission" date="2025-08" db="UniProtKB">
        <authorList>
            <consortium name="Ensembl"/>
        </authorList>
    </citation>
    <scope>IDENTIFICATION</scope>
</reference>